<feature type="transmembrane region" description="Helical" evidence="2">
    <location>
        <begin position="12"/>
        <end position="36"/>
    </location>
</feature>
<sequence>MRFTKKIRLPKIAQHHPVAFSVAVILHIFVLIGLLFSDVQRLEKVEKSTIKKSIPRFIPKAVTIDLSEIKKEKRRLENIQKKKNAKIKREEKRLRILEDERYKKQKKINQLKNKEKKEKQAKKIAERKRKVAEREAKLAENKRRKAEEKAKIAEKKNKEIEKRRKAEAEKFKAEQEERKLAKQIQLKEDRERKTAQEGVMKELRANYIKQIASKVRGQWRYQGAKDNWGCEVYITQNTGGNVQQVDLKSCNIDDKSKVKSFKNSIKRAVNKASPLPAAPDKSVFDHKIIFHFRVN</sequence>
<accession>A0AAU6PFD0</accession>
<feature type="region of interest" description="Disordered" evidence="1">
    <location>
        <begin position="111"/>
        <end position="151"/>
    </location>
</feature>
<feature type="compositionally biased region" description="Basic and acidic residues" evidence="1">
    <location>
        <begin position="112"/>
        <end position="124"/>
    </location>
</feature>
<evidence type="ECO:0000313" key="3">
    <source>
        <dbReference type="EMBL" id="WXT99712.1"/>
    </source>
</evidence>
<keyword evidence="2" id="KW-1133">Transmembrane helix</keyword>
<dbReference type="Pfam" id="PF13103">
    <property type="entry name" value="TonB_2"/>
    <property type="match status" value="1"/>
</dbReference>
<evidence type="ECO:0000256" key="1">
    <source>
        <dbReference type="SAM" id="MobiDB-lite"/>
    </source>
</evidence>
<evidence type="ECO:0008006" key="4">
    <source>
        <dbReference type="Google" id="ProtNLM"/>
    </source>
</evidence>
<keyword evidence="2" id="KW-0472">Membrane</keyword>
<feature type="compositionally biased region" description="Basic and acidic residues" evidence="1">
    <location>
        <begin position="132"/>
        <end position="151"/>
    </location>
</feature>
<dbReference type="Gene3D" id="3.30.1150.10">
    <property type="match status" value="1"/>
</dbReference>
<reference evidence="3" key="1">
    <citation type="submission" date="2023-10" db="EMBL/GenBank/DDBJ databases">
        <title>The first scallop-associated chemosynthetic bacterial symbiont.</title>
        <authorList>
            <person name="Lin Y.-T."/>
            <person name="Sun J."/>
            <person name="Ip J.C.-H."/>
            <person name="He X."/>
            <person name="Gao Z.-M."/>
            <person name="Perez M."/>
            <person name="Xu T."/>
            <person name="Qian P.-Y."/>
            <person name="Qiu J.-W."/>
        </authorList>
    </citation>
    <scope>NUCLEOTIDE SEQUENCE</scope>
    <source>
        <strain evidence="3">Gill1</strain>
    </source>
</reference>
<organism evidence="3">
    <name type="scientific">Catillopecten margaritatus gill symbiont</name>
    <dbReference type="NCBI Taxonomy" id="3083288"/>
    <lineage>
        <taxon>Bacteria</taxon>
        <taxon>Pseudomonadati</taxon>
        <taxon>Pseudomonadota</taxon>
        <taxon>Gammaproteobacteria</taxon>
        <taxon>sulfur-oxidizing symbionts</taxon>
    </lineage>
</organism>
<name>A0AAU6PFD0_9GAMM</name>
<proteinExistence type="predicted"/>
<dbReference type="AlphaFoldDB" id="A0AAU6PFD0"/>
<dbReference type="EMBL" id="CP138327">
    <property type="protein sequence ID" value="WXT99712.1"/>
    <property type="molecule type" value="Genomic_DNA"/>
</dbReference>
<gene>
    <name evidence="3" type="ORF">Ctma_0416</name>
</gene>
<dbReference type="SUPFAM" id="SSF74653">
    <property type="entry name" value="TolA/TonB C-terminal domain"/>
    <property type="match status" value="1"/>
</dbReference>
<evidence type="ECO:0000256" key="2">
    <source>
        <dbReference type="SAM" id="Phobius"/>
    </source>
</evidence>
<protein>
    <recommendedName>
        <fullName evidence="4">Protein TolA</fullName>
    </recommendedName>
</protein>
<keyword evidence="2" id="KW-0812">Transmembrane</keyword>